<dbReference type="Proteomes" id="UP000234935">
    <property type="component" value="Unassembled WGS sequence"/>
</dbReference>
<gene>
    <name evidence="3" type="ORF">CGZ88_1415</name>
</gene>
<organism evidence="3 4">
    <name type="scientific">Bifidobacterium anseris</name>
    <dbReference type="NCBI Taxonomy" id="2020963"/>
    <lineage>
        <taxon>Bacteria</taxon>
        <taxon>Bacillati</taxon>
        <taxon>Actinomycetota</taxon>
        <taxon>Actinomycetes</taxon>
        <taxon>Bifidobacteriales</taxon>
        <taxon>Bifidobacteriaceae</taxon>
        <taxon>Bifidobacterium</taxon>
    </lineage>
</organism>
<feature type="domain" description="SAF" evidence="2">
    <location>
        <begin position="61"/>
        <end position="122"/>
    </location>
</feature>
<dbReference type="CDD" id="cd11614">
    <property type="entry name" value="SAF_CpaB_FlgA_like"/>
    <property type="match status" value="1"/>
</dbReference>
<reference evidence="3 4" key="1">
    <citation type="submission" date="2017-07" db="EMBL/GenBank/DDBJ databases">
        <title>Bifidobacterium novel species.</title>
        <authorList>
            <person name="Lugli G.A."/>
            <person name="Milani C."/>
            <person name="Duranti S."/>
            <person name="Mangifesta M."/>
        </authorList>
    </citation>
    <scope>NUCLEOTIDE SEQUENCE [LARGE SCALE GENOMIC DNA]</scope>
    <source>
        <strain evidence="4">Goo31D</strain>
    </source>
</reference>
<dbReference type="InterPro" id="IPR013974">
    <property type="entry name" value="SAF"/>
</dbReference>
<dbReference type="SMART" id="SM00858">
    <property type="entry name" value="SAF"/>
    <property type="match status" value="1"/>
</dbReference>
<evidence type="ECO:0000313" key="4">
    <source>
        <dbReference type="Proteomes" id="UP000234935"/>
    </source>
</evidence>
<accession>A0A2N5IYB2</accession>
<evidence type="ECO:0000259" key="2">
    <source>
        <dbReference type="SMART" id="SM00858"/>
    </source>
</evidence>
<protein>
    <submittedName>
        <fullName evidence="3">Cation transport ATPase</fullName>
    </submittedName>
</protein>
<evidence type="ECO:0000256" key="1">
    <source>
        <dbReference type="SAM" id="MobiDB-lite"/>
    </source>
</evidence>
<sequence>MMRLFDFSARVGHDAKARSDHRRTLRGRRLDRRARKLLAACCAALAVLCMLECVVTATATRNVLTASRQIQAGDAVVTADFTPTAIPVSDALNGAVERLDDVTAYALIDIRKGDVLLPTMLGSTPQVAPGHTVIDVRLGELSQPFAPGTHVRLTAATGCSPPTKSADEAADADETADGKRTAGEAGISKSTDTTESKGGTNESENTTESADAAADDTGGLCTVSAAAIVMGTPRDDTATDGRLTPIAMSANDAMRTLRAQENGPVLAVRAD</sequence>
<keyword evidence="4" id="KW-1185">Reference proteome</keyword>
<proteinExistence type="predicted"/>
<dbReference type="OrthoDB" id="3232577at2"/>
<dbReference type="Pfam" id="PF08666">
    <property type="entry name" value="SAF"/>
    <property type="match status" value="1"/>
</dbReference>
<dbReference type="RefSeq" id="WP_101671486.1">
    <property type="nucleotide sequence ID" value="NZ_NMYC01000005.1"/>
</dbReference>
<feature type="compositionally biased region" description="Polar residues" evidence="1">
    <location>
        <begin position="188"/>
        <end position="209"/>
    </location>
</feature>
<comment type="caution">
    <text evidence="3">The sequence shown here is derived from an EMBL/GenBank/DDBJ whole genome shotgun (WGS) entry which is preliminary data.</text>
</comment>
<dbReference type="AlphaFoldDB" id="A0A2N5IYB2"/>
<feature type="region of interest" description="Disordered" evidence="1">
    <location>
        <begin position="153"/>
        <end position="215"/>
    </location>
</feature>
<evidence type="ECO:0000313" key="3">
    <source>
        <dbReference type="EMBL" id="PLS26930.1"/>
    </source>
</evidence>
<dbReference type="EMBL" id="NMYC01000005">
    <property type="protein sequence ID" value="PLS26930.1"/>
    <property type="molecule type" value="Genomic_DNA"/>
</dbReference>
<name>A0A2N5IYB2_9BIFI</name>